<proteinExistence type="predicted"/>
<sequence length="96" mass="10549">MDEAGINAQIEHSSLPADVTAFLRKYKEPQAEVVAEPITKKRARCTTCGPAKNSSTTIRCEACHCFVCKNHVKITRTCEKCLLPLEDAEETGAVIQ</sequence>
<organism evidence="1 2">
    <name type="scientific">Periplaneta americana</name>
    <name type="common">American cockroach</name>
    <name type="synonym">Blatta americana</name>
    <dbReference type="NCBI Taxonomy" id="6978"/>
    <lineage>
        <taxon>Eukaryota</taxon>
        <taxon>Metazoa</taxon>
        <taxon>Ecdysozoa</taxon>
        <taxon>Arthropoda</taxon>
        <taxon>Hexapoda</taxon>
        <taxon>Insecta</taxon>
        <taxon>Pterygota</taxon>
        <taxon>Neoptera</taxon>
        <taxon>Polyneoptera</taxon>
        <taxon>Dictyoptera</taxon>
        <taxon>Blattodea</taxon>
        <taxon>Blattoidea</taxon>
        <taxon>Blattidae</taxon>
        <taxon>Blattinae</taxon>
        <taxon>Periplaneta</taxon>
    </lineage>
</organism>
<evidence type="ECO:0000313" key="1">
    <source>
        <dbReference type="EMBL" id="KAJ4441322.1"/>
    </source>
</evidence>
<comment type="caution">
    <text evidence="1">The sequence shown here is derived from an EMBL/GenBank/DDBJ whole genome shotgun (WGS) entry which is preliminary data.</text>
</comment>
<name>A0ABQ8T5Z4_PERAM</name>
<evidence type="ECO:0000313" key="2">
    <source>
        <dbReference type="Proteomes" id="UP001148838"/>
    </source>
</evidence>
<accession>A0ABQ8T5Z4</accession>
<keyword evidence="2" id="KW-1185">Reference proteome</keyword>
<feature type="non-terminal residue" evidence="1">
    <location>
        <position position="96"/>
    </location>
</feature>
<dbReference type="Proteomes" id="UP001148838">
    <property type="component" value="Unassembled WGS sequence"/>
</dbReference>
<gene>
    <name evidence="1" type="ORF">ANN_11177</name>
</gene>
<reference evidence="1 2" key="1">
    <citation type="journal article" date="2022" name="Allergy">
        <title>Genome assembly and annotation of Periplaneta americana reveal a comprehensive cockroach allergen profile.</title>
        <authorList>
            <person name="Wang L."/>
            <person name="Xiong Q."/>
            <person name="Saelim N."/>
            <person name="Wang L."/>
            <person name="Nong W."/>
            <person name="Wan A.T."/>
            <person name="Shi M."/>
            <person name="Liu X."/>
            <person name="Cao Q."/>
            <person name="Hui J.H.L."/>
            <person name="Sookrung N."/>
            <person name="Leung T.F."/>
            <person name="Tungtrongchitr A."/>
            <person name="Tsui S.K.W."/>
        </authorList>
    </citation>
    <scope>NUCLEOTIDE SEQUENCE [LARGE SCALE GENOMIC DNA]</scope>
    <source>
        <strain evidence="1">PWHHKU_190912</strain>
    </source>
</reference>
<dbReference type="EMBL" id="JAJSOF020000015">
    <property type="protein sequence ID" value="KAJ4441322.1"/>
    <property type="molecule type" value="Genomic_DNA"/>
</dbReference>
<protein>
    <submittedName>
        <fullName evidence="1">Uncharacterized protein</fullName>
    </submittedName>
</protein>